<dbReference type="RefSeq" id="WP_345461001.1">
    <property type="nucleotide sequence ID" value="NZ_BAABKG010000004.1"/>
</dbReference>
<feature type="compositionally biased region" description="Polar residues" evidence="1">
    <location>
        <begin position="1"/>
        <end position="10"/>
    </location>
</feature>
<name>A0ABP9PYZ1_9ACTN</name>
<dbReference type="Proteomes" id="UP001500221">
    <property type="component" value="Unassembled WGS sequence"/>
</dbReference>
<accession>A0ABP9PYZ1</accession>
<gene>
    <name evidence="2" type="ORF">GCM10023340_33020</name>
</gene>
<reference evidence="3" key="1">
    <citation type="journal article" date="2019" name="Int. J. Syst. Evol. Microbiol.">
        <title>The Global Catalogue of Microorganisms (GCM) 10K type strain sequencing project: providing services to taxonomists for standard genome sequencing and annotation.</title>
        <authorList>
            <consortium name="The Broad Institute Genomics Platform"/>
            <consortium name="The Broad Institute Genome Sequencing Center for Infectious Disease"/>
            <person name="Wu L."/>
            <person name="Ma J."/>
        </authorList>
    </citation>
    <scope>NUCLEOTIDE SEQUENCE [LARGE SCALE GENOMIC DNA]</scope>
    <source>
        <strain evidence="3">JCM 18459</strain>
    </source>
</reference>
<dbReference type="EMBL" id="BAABKG010000004">
    <property type="protein sequence ID" value="GAA5152533.1"/>
    <property type="molecule type" value="Genomic_DNA"/>
</dbReference>
<keyword evidence="3" id="KW-1185">Reference proteome</keyword>
<evidence type="ECO:0000313" key="3">
    <source>
        <dbReference type="Proteomes" id="UP001500221"/>
    </source>
</evidence>
<comment type="caution">
    <text evidence="2">The sequence shown here is derived from an EMBL/GenBank/DDBJ whole genome shotgun (WGS) entry which is preliminary data.</text>
</comment>
<protein>
    <submittedName>
        <fullName evidence="2">Uncharacterized protein</fullName>
    </submittedName>
</protein>
<evidence type="ECO:0000256" key="1">
    <source>
        <dbReference type="SAM" id="MobiDB-lite"/>
    </source>
</evidence>
<evidence type="ECO:0000313" key="2">
    <source>
        <dbReference type="EMBL" id="GAA5152533.1"/>
    </source>
</evidence>
<proteinExistence type="predicted"/>
<organism evidence="2 3">
    <name type="scientific">Nocardioides marinquilinus</name>
    <dbReference type="NCBI Taxonomy" id="1210400"/>
    <lineage>
        <taxon>Bacteria</taxon>
        <taxon>Bacillati</taxon>
        <taxon>Actinomycetota</taxon>
        <taxon>Actinomycetes</taxon>
        <taxon>Propionibacteriales</taxon>
        <taxon>Nocardioidaceae</taxon>
        <taxon>Nocardioides</taxon>
    </lineage>
</organism>
<sequence>MTTAPTTTPDVQPRAGTTTGGVRLFTRAPITQDWLAHHAVPLWRRARDGGRRLAHLKRGWRYGPHVDVVVDGITPDELAALARQADAGPPSSAEDAVTEADYLPTARELGRLESVPPPYLPMRGHGDVQVLTVDDVGTGEPTLDELRLVCASTLGAPLAATLDDLAAHPGDTALATRRVAEVLAAMADTHTLGIGFGVFSLHSHAEGFFAWTRPTADVRPVFDRRFDGEAELFRDVVRARIDGGTDAVATGWRNALGYNSGVVDAAVSRGTVTGALLDAVSGTGGAGAVSHLGPPGAAAQGPTGAQPDTDFHRTVHAAGVEGGHGGWFTGYRLLVNLAYEQLPVLGVPPMQRYYTAYAVARAVDDVLGSTWRDRLAGPTADLTQEADRG</sequence>
<feature type="region of interest" description="Disordered" evidence="1">
    <location>
        <begin position="1"/>
        <end position="20"/>
    </location>
</feature>